<sequence>MNPLQKDSQQRLVGLYRDLPEVEREMLLAFAEFLATRGGRKDVPVPEPQAIPRPEEETVIKAMKRLSSTYPMLDKARLLNETSMLMSQHMLQGREAREVIDDLEAVFARHYRELCEGEGER</sequence>
<organism evidence="1 2">
    <name type="scientific">Ectothiorhodospira marina</name>
    <dbReference type="NCBI Taxonomy" id="1396821"/>
    <lineage>
        <taxon>Bacteria</taxon>
        <taxon>Pseudomonadati</taxon>
        <taxon>Pseudomonadota</taxon>
        <taxon>Gammaproteobacteria</taxon>
        <taxon>Chromatiales</taxon>
        <taxon>Ectothiorhodospiraceae</taxon>
        <taxon>Ectothiorhodospira</taxon>
    </lineage>
</organism>
<gene>
    <name evidence="1" type="ORF">SAMN05444515_11217</name>
</gene>
<dbReference type="Proteomes" id="UP000199256">
    <property type="component" value="Unassembled WGS sequence"/>
</dbReference>
<keyword evidence="2" id="KW-1185">Reference proteome</keyword>
<dbReference type="AlphaFoldDB" id="A0A1H7NKV2"/>
<evidence type="ECO:0000313" key="2">
    <source>
        <dbReference type="Proteomes" id="UP000199256"/>
    </source>
</evidence>
<dbReference type="EMBL" id="FOAA01000012">
    <property type="protein sequence ID" value="SEL23949.1"/>
    <property type="molecule type" value="Genomic_DNA"/>
</dbReference>
<dbReference type="OrthoDB" id="8481263at2"/>
<accession>A0A1H7NKV2</accession>
<proteinExistence type="predicted"/>
<protein>
    <submittedName>
        <fullName evidence="1">Uncharacterized protein</fullName>
    </submittedName>
</protein>
<evidence type="ECO:0000313" key="1">
    <source>
        <dbReference type="EMBL" id="SEL23949.1"/>
    </source>
</evidence>
<reference evidence="2" key="1">
    <citation type="submission" date="2016-10" db="EMBL/GenBank/DDBJ databases">
        <authorList>
            <person name="Varghese N."/>
            <person name="Submissions S."/>
        </authorList>
    </citation>
    <scope>NUCLEOTIDE SEQUENCE [LARGE SCALE GENOMIC DNA]</scope>
    <source>
        <strain evidence="2">DSM 241</strain>
    </source>
</reference>
<dbReference type="STRING" id="1396821.SAMN05444515_11217"/>
<name>A0A1H7NKV2_9GAMM</name>
<dbReference type="RefSeq" id="WP_090254215.1">
    <property type="nucleotide sequence ID" value="NZ_FOAA01000012.1"/>
</dbReference>